<name>A0A5E4EP50_PRUDU</name>
<sequence>MPPLADLISSDDVVWKDNRVVYKYRRIIRDIIELFEEFMLSDQYCHWDIRDINIVNDRVRKDSVLNPDSGPIVRRTCKTQFISMVGDILGNGDNERELNHFYHKAKLTMVWRLWKYGITHYSWDVMRDSFSPCMPS</sequence>
<gene>
    <name evidence="1" type="ORF">ALMOND_2B021428</name>
</gene>
<accession>A0A5E4EP50</accession>
<organism evidence="1 2">
    <name type="scientific">Prunus dulcis</name>
    <name type="common">Almond</name>
    <name type="synonym">Amygdalus dulcis</name>
    <dbReference type="NCBI Taxonomy" id="3755"/>
    <lineage>
        <taxon>Eukaryota</taxon>
        <taxon>Viridiplantae</taxon>
        <taxon>Streptophyta</taxon>
        <taxon>Embryophyta</taxon>
        <taxon>Tracheophyta</taxon>
        <taxon>Spermatophyta</taxon>
        <taxon>Magnoliopsida</taxon>
        <taxon>eudicotyledons</taxon>
        <taxon>Gunneridae</taxon>
        <taxon>Pentapetalae</taxon>
        <taxon>rosids</taxon>
        <taxon>fabids</taxon>
        <taxon>Rosales</taxon>
        <taxon>Rosaceae</taxon>
        <taxon>Amygdaloideae</taxon>
        <taxon>Amygdaleae</taxon>
        <taxon>Prunus</taxon>
    </lineage>
</organism>
<dbReference type="Gramene" id="VVA17507">
    <property type="protein sequence ID" value="VVA17507"/>
    <property type="gene ID" value="Prudul26B021428"/>
</dbReference>
<protein>
    <submittedName>
        <fullName evidence="1">PREDICTED: LOC110772692</fullName>
    </submittedName>
</protein>
<dbReference type="AlphaFoldDB" id="A0A5E4EP50"/>
<proteinExistence type="predicted"/>
<dbReference type="InParanoid" id="A0A5E4EP50"/>
<reference evidence="2" key="1">
    <citation type="journal article" date="2020" name="Plant J.">
        <title>Transposons played a major role in the diversification between the closely related almond and peach genomes: results from the almond genome sequence.</title>
        <authorList>
            <person name="Alioto T."/>
            <person name="Alexiou K.G."/>
            <person name="Bardil A."/>
            <person name="Barteri F."/>
            <person name="Castanera R."/>
            <person name="Cruz F."/>
            <person name="Dhingra A."/>
            <person name="Duval H."/>
            <person name="Fernandez I Marti A."/>
            <person name="Frias L."/>
            <person name="Galan B."/>
            <person name="Garcia J.L."/>
            <person name="Howad W."/>
            <person name="Gomez-Garrido J."/>
            <person name="Gut M."/>
            <person name="Julca I."/>
            <person name="Morata J."/>
            <person name="Puigdomenech P."/>
            <person name="Ribeca P."/>
            <person name="Rubio Cabetas M.J."/>
            <person name="Vlasova A."/>
            <person name="Wirthensohn M."/>
            <person name="Garcia-Mas J."/>
            <person name="Gabaldon T."/>
            <person name="Casacuberta J.M."/>
            <person name="Arus P."/>
        </authorList>
    </citation>
    <scope>NUCLEOTIDE SEQUENCE [LARGE SCALE GENOMIC DNA]</scope>
    <source>
        <strain evidence="2">cv. Texas</strain>
    </source>
</reference>
<evidence type="ECO:0000313" key="1">
    <source>
        <dbReference type="EMBL" id="VVA17507.1"/>
    </source>
</evidence>
<evidence type="ECO:0000313" key="2">
    <source>
        <dbReference type="Proteomes" id="UP000327085"/>
    </source>
</evidence>
<dbReference type="Proteomes" id="UP000327085">
    <property type="component" value="Chromosome 3"/>
</dbReference>
<dbReference type="EMBL" id="CABIKO010000025">
    <property type="protein sequence ID" value="VVA17507.1"/>
    <property type="molecule type" value="Genomic_DNA"/>
</dbReference>